<name>A0ACD5T9E5_AVESA</name>
<evidence type="ECO:0000313" key="2">
    <source>
        <dbReference type="Proteomes" id="UP001732700"/>
    </source>
</evidence>
<protein>
    <submittedName>
        <fullName evidence="1">Uncharacterized protein</fullName>
    </submittedName>
</protein>
<keyword evidence="2" id="KW-1185">Reference proteome</keyword>
<sequence length="248" mass="26743">MAGVGVQSAVAAEAEDIECGERRRADEFVEDDDGEDSQYFTDAEDRSWPSHSRHESAAAYEDCISRCASARASSCGGGGSDSDEDIEAGGGEHCRKSSCVSECSLDEVDLESGLAEIIRGTPEKAERNCRICHLGLESAAADSGLGITLGCSCKGDLSYSHKQCAETWFKIRGNKTCEICSSTACNVVGFGDSEVTEQWSESNSATAVQALPSETQRFWQGHRFLNFLLACMVFAFVISWLFHFNVPG</sequence>
<reference evidence="1" key="2">
    <citation type="submission" date="2025-09" db="UniProtKB">
        <authorList>
            <consortium name="EnsemblPlants"/>
        </authorList>
    </citation>
    <scope>IDENTIFICATION</scope>
</reference>
<reference evidence="1" key="1">
    <citation type="submission" date="2021-05" db="EMBL/GenBank/DDBJ databases">
        <authorList>
            <person name="Scholz U."/>
            <person name="Mascher M."/>
            <person name="Fiebig A."/>
        </authorList>
    </citation>
    <scope>NUCLEOTIDE SEQUENCE [LARGE SCALE GENOMIC DNA]</scope>
</reference>
<evidence type="ECO:0000313" key="1">
    <source>
        <dbReference type="EnsemblPlants" id="AVESA.00010b.r2.1AG0014260.1.CDS"/>
    </source>
</evidence>
<dbReference type="EnsemblPlants" id="AVESA.00010b.r2.1AG0014260.1">
    <property type="protein sequence ID" value="AVESA.00010b.r2.1AG0014260.1.CDS"/>
    <property type="gene ID" value="AVESA.00010b.r2.1AG0014260"/>
</dbReference>
<organism evidence="1 2">
    <name type="scientific">Avena sativa</name>
    <name type="common">Oat</name>
    <dbReference type="NCBI Taxonomy" id="4498"/>
    <lineage>
        <taxon>Eukaryota</taxon>
        <taxon>Viridiplantae</taxon>
        <taxon>Streptophyta</taxon>
        <taxon>Embryophyta</taxon>
        <taxon>Tracheophyta</taxon>
        <taxon>Spermatophyta</taxon>
        <taxon>Magnoliopsida</taxon>
        <taxon>Liliopsida</taxon>
        <taxon>Poales</taxon>
        <taxon>Poaceae</taxon>
        <taxon>BOP clade</taxon>
        <taxon>Pooideae</taxon>
        <taxon>Poodae</taxon>
        <taxon>Poeae</taxon>
        <taxon>Poeae Chloroplast Group 1 (Aveneae type)</taxon>
        <taxon>Aveninae</taxon>
        <taxon>Avena</taxon>
    </lineage>
</organism>
<accession>A0ACD5T9E5</accession>
<proteinExistence type="predicted"/>
<dbReference type="Proteomes" id="UP001732700">
    <property type="component" value="Chromosome 1A"/>
</dbReference>